<dbReference type="PATRIC" id="fig|448.7.peg.2380"/>
<dbReference type="CDD" id="cd17793">
    <property type="entry name" value="HipA"/>
    <property type="match status" value="1"/>
</dbReference>
<evidence type="ECO:0000256" key="1">
    <source>
        <dbReference type="ARBA" id="ARBA00010164"/>
    </source>
</evidence>
<evidence type="ECO:0000313" key="7">
    <source>
        <dbReference type="Proteomes" id="UP000054773"/>
    </source>
</evidence>
<comment type="caution">
    <text evidence="6">The sequence shown here is derived from an EMBL/GenBank/DDBJ whole genome shotgun (WGS) entry which is preliminary data.</text>
</comment>
<dbReference type="RefSeq" id="WP_058527388.1">
    <property type="nucleotide sequence ID" value="NZ_CAAAHY010000006.1"/>
</dbReference>
<dbReference type="Pfam" id="PF13657">
    <property type="entry name" value="Couple_hipA"/>
    <property type="match status" value="1"/>
</dbReference>
<dbReference type="GO" id="GO:0005829">
    <property type="term" value="C:cytosol"/>
    <property type="evidence" value="ECO:0007669"/>
    <property type="project" value="TreeGrafter"/>
</dbReference>
<accession>A0A0W0TEX3</accession>
<dbReference type="Proteomes" id="UP000054773">
    <property type="component" value="Unassembled WGS sequence"/>
</dbReference>
<evidence type="ECO:0000259" key="4">
    <source>
        <dbReference type="Pfam" id="PF07804"/>
    </source>
</evidence>
<protein>
    <submittedName>
        <fullName evidence="6">HipA protein, DNA binding regulator</fullName>
    </submittedName>
</protein>
<gene>
    <name evidence="6" type="primary">hipA_2</name>
    <name evidence="6" type="ORF">Lery_2263</name>
</gene>
<dbReference type="Gene3D" id="1.10.1070.20">
    <property type="match status" value="1"/>
</dbReference>
<keyword evidence="2" id="KW-0808">Transferase</keyword>
<dbReference type="STRING" id="448.Lery_2263"/>
<feature type="domain" description="HipA-like C-terminal" evidence="4">
    <location>
        <begin position="147"/>
        <end position="368"/>
    </location>
</feature>
<keyword evidence="3" id="KW-0418">Kinase</keyword>
<dbReference type="InterPro" id="IPR012893">
    <property type="entry name" value="HipA-like_C"/>
</dbReference>
<proteinExistence type="inferred from homology"/>
<keyword evidence="7" id="KW-1185">Reference proteome</keyword>
<feature type="domain" description="HipA N-terminal subdomain 1" evidence="5">
    <location>
        <begin position="6"/>
        <end position="104"/>
    </location>
</feature>
<evidence type="ECO:0000313" key="6">
    <source>
        <dbReference type="EMBL" id="KTC94096.1"/>
    </source>
</evidence>
<name>A0A0W0TEX3_LEGER</name>
<dbReference type="PANTHER" id="PTHR37419">
    <property type="entry name" value="SERINE/THREONINE-PROTEIN KINASE TOXIN HIPA"/>
    <property type="match status" value="1"/>
</dbReference>
<dbReference type="PANTHER" id="PTHR37419:SF1">
    <property type="entry name" value="SERINE_THREONINE-PROTEIN KINASE TOXIN HIPA"/>
    <property type="match status" value="1"/>
</dbReference>
<dbReference type="EMBL" id="LNYA01000034">
    <property type="protein sequence ID" value="KTC94096.1"/>
    <property type="molecule type" value="Genomic_DNA"/>
</dbReference>
<comment type="similarity">
    <text evidence="1">Belongs to the HipA Ser/Thr kinase family.</text>
</comment>
<reference evidence="6 7" key="1">
    <citation type="submission" date="2015-11" db="EMBL/GenBank/DDBJ databases">
        <title>Genomic analysis of 38 Legionella species identifies large and diverse effector repertoires.</title>
        <authorList>
            <person name="Burstein D."/>
            <person name="Amaro F."/>
            <person name="Zusman T."/>
            <person name="Lifshitz Z."/>
            <person name="Cohen O."/>
            <person name="Gilbert J.A."/>
            <person name="Pupko T."/>
            <person name="Shuman H.A."/>
            <person name="Segal G."/>
        </authorList>
    </citation>
    <scope>NUCLEOTIDE SEQUENCE [LARGE SCALE GENOMIC DNA]</scope>
    <source>
        <strain evidence="6 7">SE-32A-C8</strain>
    </source>
</reference>
<evidence type="ECO:0000256" key="2">
    <source>
        <dbReference type="ARBA" id="ARBA00022679"/>
    </source>
</evidence>
<dbReference type="InterPro" id="IPR052028">
    <property type="entry name" value="HipA_Ser/Thr_kinase"/>
</dbReference>
<dbReference type="GO" id="GO:0004674">
    <property type="term" value="F:protein serine/threonine kinase activity"/>
    <property type="evidence" value="ECO:0007669"/>
    <property type="project" value="TreeGrafter"/>
</dbReference>
<organism evidence="6 7">
    <name type="scientific">Legionella erythra</name>
    <dbReference type="NCBI Taxonomy" id="448"/>
    <lineage>
        <taxon>Bacteria</taxon>
        <taxon>Pseudomonadati</taxon>
        <taxon>Pseudomonadota</taxon>
        <taxon>Gammaproteobacteria</taxon>
        <taxon>Legionellales</taxon>
        <taxon>Legionellaceae</taxon>
        <taxon>Legionella</taxon>
    </lineage>
</organism>
<sequence>MPIKTLDVYLNQTLTGQLSIDSYGDMLFDYDENYLSAAGSLPLSHSLPLQKKTYAERECRPFFNGILPESHLRASIARQLGISEKNDFALLAAIGGECAGAVSLLPPSLHIADLKPDYRQIDDNAVVEILHTMLQKPMLVGEDGIRLSLAGAQDKLAVTVMNGHLALPINGAPSTHILKPVNRDFPSLIENEWFCLNLARKIGLNAVEAELRYAEGTPYLLVKRYDRIVVEHTIQRLHQEDFCQAMGIASEKKYQREGGPSLKDCFHLLKDVSSIPAIDIKMLLQGVLFNLIIGNNDAHGKNFSLLYSAKNSRLAPFYDMISTVYYPTLASKMAMKIGSKYEFDGLFPRHIEQMAEEIGLSPALVLKETVRIINVLEKHLEDSPFSDMIWQRANKLSERLQRSA</sequence>
<evidence type="ECO:0000259" key="5">
    <source>
        <dbReference type="Pfam" id="PF13657"/>
    </source>
</evidence>
<dbReference type="InterPro" id="IPR017508">
    <property type="entry name" value="HipA_N1"/>
</dbReference>
<dbReference type="NCBIfam" id="TIGR03071">
    <property type="entry name" value="couple_hipA"/>
    <property type="match status" value="1"/>
</dbReference>
<evidence type="ECO:0000256" key="3">
    <source>
        <dbReference type="ARBA" id="ARBA00022777"/>
    </source>
</evidence>
<dbReference type="AlphaFoldDB" id="A0A0W0TEX3"/>
<dbReference type="Pfam" id="PF07804">
    <property type="entry name" value="HipA_C"/>
    <property type="match status" value="1"/>
</dbReference>